<comment type="similarity">
    <text evidence="6">Belongs to the FtsQ/DivIB family. DivIB subfamily.</text>
</comment>
<keyword evidence="4 6" id="KW-1133">Transmembrane helix</keyword>
<keyword evidence="6" id="KW-0472">Membrane</keyword>
<keyword evidence="5 6" id="KW-0131">Cell cycle</keyword>
<evidence type="ECO:0000256" key="2">
    <source>
        <dbReference type="ARBA" id="ARBA00022618"/>
    </source>
</evidence>
<evidence type="ECO:0000313" key="10">
    <source>
        <dbReference type="EMBL" id="MEO1781595.1"/>
    </source>
</evidence>
<keyword evidence="1 6" id="KW-1003">Cell membrane</keyword>
<evidence type="ECO:0000256" key="4">
    <source>
        <dbReference type="ARBA" id="ARBA00022989"/>
    </source>
</evidence>
<protein>
    <recommendedName>
        <fullName evidence="6">Cell division protein DivIB</fullName>
    </recommendedName>
</protein>
<accession>A0ABV0F0L2</accession>
<keyword evidence="2 6" id="KW-0132">Cell division</keyword>
<dbReference type="PANTHER" id="PTHR37820">
    <property type="entry name" value="CELL DIVISION PROTEIN DIVIB"/>
    <property type="match status" value="1"/>
</dbReference>
<dbReference type="InterPro" id="IPR013685">
    <property type="entry name" value="POTRA_FtsQ_type"/>
</dbReference>
<dbReference type="HAMAP" id="MF_00912">
    <property type="entry name" value="DivIB"/>
    <property type="match status" value="1"/>
</dbReference>
<comment type="subcellular location">
    <subcellularLocation>
        <location evidence="6">Cell membrane</location>
        <topology evidence="6">Single-pass type II membrane protein</topology>
    </subcellularLocation>
    <text evidence="6">Localizes to the division septum.</text>
</comment>
<dbReference type="GO" id="GO:0051301">
    <property type="term" value="P:cell division"/>
    <property type="evidence" value="ECO:0007669"/>
    <property type="project" value="UniProtKB-KW"/>
</dbReference>
<dbReference type="Pfam" id="PF08478">
    <property type="entry name" value="POTRA_1"/>
    <property type="match status" value="1"/>
</dbReference>
<evidence type="ECO:0000256" key="6">
    <source>
        <dbReference type="HAMAP-Rule" id="MF_00912"/>
    </source>
</evidence>
<reference evidence="11" key="1">
    <citation type="submission" date="2016-06" db="EMBL/GenBank/DDBJ databases">
        <title>Four novel species of enterococci isolated from chicken manure.</title>
        <authorList>
            <person name="Van Tyne D."/>
        </authorList>
    </citation>
    <scope>NUCLEOTIDE SEQUENCE [LARGE SCALE GENOMIC DNA]</scope>
    <source>
        <strain evidence="11">JM9A</strain>
    </source>
</reference>
<feature type="domain" description="Cell division protein FtsQ/DivIB C-terminal" evidence="8">
    <location>
        <begin position="205"/>
        <end position="318"/>
    </location>
</feature>
<gene>
    <name evidence="6" type="primary">divIB</name>
    <name evidence="10" type="ORF">BAU18_001182</name>
</gene>
<dbReference type="InterPro" id="IPR050487">
    <property type="entry name" value="FtsQ_DivIB"/>
</dbReference>
<dbReference type="RefSeq" id="WP_202625787.1">
    <property type="nucleotide sequence ID" value="NZ_JBMRGR010000020.1"/>
</dbReference>
<dbReference type="InterPro" id="IPR005548">
    <property type="entry name" value="Cell_div_FtsQ/DivIB_C"/>
</dbReference>
<dbReference type="InterPro" id="IPR026580">
    <property type="entry name" value="DivIB"/>
</dbReference>
<comment type="caution">
    <text evidence="10">The sequence shown here is derived from an EMBL/GenBank/DDBJ whole genome shotgun (WGS) entry which is preliminary data.</text>
</comment>
<reference evidence="10 11" key="2">
    <citation type="submission" date="2024-02" db="EMBL/GenBank/DDBJ databases">
        <title>The Genome Sequence of Enterococcus diestrammenae JM9A.</title>
        <authorList>
            <person name="Earl A."/>
            <person name="Manson A."/>
            <person name="Gilmore M."/>
            <person name="Sanders J."/>
            <person name="Shea T."/>
            <person name="Howe W."/>
            <person name="Livny J."/>
            <person name="Cuomo C."/>
            <person name="Neafsey D."/>
            <person name="Birren B."/>
        </authorList>
    </citation>
    <scope>NUCLEOTIDE SEQUENCE [LARGE SCALE GENOMIC DNA]</scope>
    <source>
        <strain evidence="10 11">JM9A</strain>
    </source>
</reference>
<dbReference type="Proteomes" id="UP001429357">
    <property type="component" value="Unassembled WGS sequence"/>
</dbReference>
<keyword evidence="11" id="KW-1185">Reference proteome</keyword>
<feature type="region of interest" description="Disordered" evidence="7">
    <location>
        <begin position="1"/>
        <end position="52"/>
    </location>
</feature>
<evidence type="ECO:0000256" key="5">
    <source>
        <dbReference type="ARBA" id="ARBA00023306"/>
    </source>
</evidence>
<organism evidence="10 11">
    <name type="scientific">Enterococcus diestrammenae</name>
    <dbReference type="NCBI Taxonomy" id="1155073"/>
    <lineage>
        <taxon>Bacteria</taxon>
        <taxon>Bacillati</taxon>
        <taxon>Bacillota</taxon>
        <taxon>Bacilli</taxon>
        <taxon>Lactobacillales</taxon>
        <taxon>Enterococcaceae</taxon>
        <taxon>Enterococcus</taxon>
    </lineage>
</organism>
<comment type="function">
    <text evidence="6">Cell division protein that may be involved in stabilizing or promoting the assembly of the division complex.</text>
</comment>
<evidence type="ECO:0000256" key="3">
    <source>
        <dbReference type="ARBA" id="ARBA00022692"/>
    </source>
</evidence>
<evidence type="ECO:0000256" key="1">
    <source>
        <dbReference type="ARBA" id="ARBA00022475"/>
    </source>
</evidence>
<feature type="region of interest" description="Disordered" evidence="7">
    <location>
        <begin position="325"/>
        <end position="359"/>
    </location>
</feature>
<evidence type="ECO:0000259" key="8">
    <source>
        <dbReference type="Pfam" id="PF03799"/>
    </source>
</evidence>
<dbReference type="PANTHER" id="PTHR37820:SF1">
    <property type="entry name" value="CELL DIVISION PROTEIN FTSQ"/>
    <property type="match status" value="1"/>
</dbReference>
<evidence type="ECO:0000256" key="7">
    <source>
        <dbReference type="SAM" id="MobiDB-lite"/>
    </source>
</evidence>
<feature type="domain" description="POTRA" evidence="9">
    <location>
        <begin position="131"/>
        <end position="201"/>
    </location>
</feature>
<proteinExistence type="inferred from homology"/>
<feature type="transmembrane region" description="Helical" evidence="6">
    <location>
        <begin position="108"/>
        <end position="126"/>
    </location>
</feature>
<evidence type="ECO:0000313" key="11">
    <source>
        <dbReference type="Proteomes" id="UP001429357"/>
    </source>
</evidence>
<keyword evidence="3 6" id="KW-0812">Transmembrane</keyword>
<dbReference type="Gene3D" id="3.40.50.10960">
    <property type="match status" value="1"/>
</dbReference>
<dbReference type="Pfam" id="PF03799">
    <property type="entry name" value="FtsQ_DivIB_C"/>
    <property type="match status" value="1"/>
</dbReference>
<dbReference type="EMBL" id="MAEI02000001">
    <property type="protein sequence ID" value="MEO1781595.1"/>
    <property type="molecule type" value="Genomic_DNA"/>
</dbReference>
<feature type="compositionally biased region" description="Low complexity" evidence="7">
    <location>
        <begin position="336"/>
        <end position="346"/>
    </location>
</feature>
<sequence length="359" mass="40367">MTISKKQKPNQPEPGQKPSQPDDSQLTPWQKANLEYQKQNQQAANWSPTVIEGTKEKPEVEALPLDLFDEELAEPELGTRPAAEATMPFADRLPKVKYQRNNRLYRRMVLLILLLLIPLIGVVYYVSPLSKLAAVTVSGNQKVAATAIIKEAKFTTETDLWPQFFQSSTHLQQVKKAQPRVKSVSLAITKLNHFKIHVTEYQEVAVLAHDNKYSPILENGQVLTETMKNPTEKLPILENLADQKRITQVLAAYHGLSQELQEAVSQIKYEPTGSNKELLRLYMNDGNQVIVNISNMTSQMKYYSQVAKEMKEDGVIDMEVGIFSYPYGNDKKTESSTDATESSETEGNQAAAEDVPKSE</sequence>
<name>A0ABV0F0L2_9ENTE</name>
<feature type="compositionally biased region" description="Polar residues" evidence="7">
    <location>
        <begin position="17"/>
        <end position="48"/>
    </location>
</feature>
<evidence type="ECO:0000259" key="9">
    <source>
        <dbReference type="Pfam" id="PF08478"/>
    </source>
</evidence>